<dbReference type="KEGG" id="mps:MPTP_1413"/>
<reference evidence="1 2" key="1">
    <citation type="journal article" date="2011" name="J. Bacteriol.">
        <title>Complete genome sequence of Melissococcus plutonius ATCC 35311.</title>
        <authorList>
            <person name="Okumura K."/>
            <person name="Arai R."/>
            <person name="Okura M."/>
            <person name="Kirikae T."/>
            <person name="Takamatsu D."/>
            <person name="Osaki M."/>
            <person name="Miyoshi-Akiyama T."/>
        </authorList>
    </citation>
    <scope>NUCLEOTIDE SEQUENCE [LARGE SCALE GENOMIC DNA]</scope>
    <source>
        <strain evidence="2">ATCC 35311 / CIP 104052 / LMG 20360 / NCIMB 702443</strain>
    </source>
</reference>
<reference key="2">
    <citation type="submission" date="2011-04" db="EMBL/GenBank/DDBJ databases">
        <title>Whole genome sequence of Melissococcus plutonius ATCC 35311.</title>
        <authorList>
            <person name="Okumura K."/>
            <person name="Arai R."/>
            <person name="Osaki M."/>
            <person name="Okura M."/>
            <person name="Kirikae T."/>
            <person name="Takamatsu D."/>
            <person name="Akiyama T."/>
        </authorList>
    </citation>
    <scope>NUCLEOTIDE SEQUENCE</scope>
    <source>
        <strain>ATCC 35311</strain>
    </source>
</reference>
<evidence type="ECO:0000313" key="2">
    <source>
        <dbReference type="Proteomes" id="UP000008456"/>
    </source>
</evidence>
<accession>F3YBG4</accession>
<gene>
    <name evidence="1" type="ordered locus">MPTP_1413</name>
</gene>
<dbReference type="HOGENOM" id="CLU_3027007_0_0_9"/>
<keyword evidence="2" id="KW-1185">Reference proteome</keyword>
<organism evidence="1 2">
    <name type="scientific">Melissococcus plutonius (strain ATCC 35311 / DSM 29964 / CIP 104052 / LMG 20360 / NCIMB 702443)</name>
    <dbReference type="NCBI Taxonomy" id="940190"/>
    <lineage>
        <taxon>Bacteria</taxon>
        <taxon>Bacillati</taxon>
        <taxon>Bacillota</taxon>
        <taxon>Bacilli</taxon>
        <taxon>Lactobacillales</taxon>
        <taxon>Enterococcaceae</taxon>
        <taxon>Melissococcus</taxon>
    </lineage>
</organism>
<proteinExistence type="predicted"/>
<dbReference type="Proteomes" id="UP000008456">
    <property type="component" value="Chromosome"/>
</dbReference>
<protein>
    <submittedName>
        <fullName evidence="1">Uncharacterized protein</fullName>
    </submittedName>
</protein>
<sequence length="55" mass="6694">MYLTYEEYKQLGFSKLDESSFSAVEAYAERYLDMITTDFYTVHELNEDTFLYRKK</sequence>
<dbReference type="RefSeq" id="WP_013774278.1">
    <property type="nucleotide sequence ID" value="NC_015516.1"/>
</dbReference>
<name>F3YBG4_MELPT</name>
<evidence type="ECO:0000313" key="1">
    <source>
        <dbReference type="EMBL" id="BAK21842.1"/>
    </source>
</evidence>
<dbReference type="STRING" id="940190.MPTP_1413"/>
<dbReference type="EMBL" id="AP012200">
    <property type="protein sequence ID" value="BAK21842.1"/>
    <property type="molecule type" value="Genomic_DNA"/>
</dbReference>
<dbReference type="AlphaFoldDB" id="F3YBG4"/>